<proteinExistence type="predicted"/>
<organism evidence="2 3">
    <name type="scientific">Mycena albidolilacea</name>
    <dbReference type="NCBI Taxonomy" id="1033008"/>
    <lineage>
        <taxon>Eukaryota</taxon>
        <taxon>Fungi</taxon>
        <taxon>Dikarya</taxon>
        <taxon>Basidiomycota</taxon>
        <taxon>Agaricomycotina</taxon>
        <taxon>Agaricomycetes</taxon>
        <taxon>Agaricomycetidae</taxon>
        <taxon>Agaricales</taxon>
        <taxon>Marasmiineae</taxon>
        <taxon>Mycenaceae</taxon>
        <taxon>Mycena</taxon>
    </lineage>
</organism>
<accession>A0AAD7ACN0</accession>
<name>A0AAD7ACN0_9AGAR</name>
<keyword evidence="3" id="KW-1185">Reference proteome</keyword>
<sequence>MHYGEPVIRRSVPLAIGLVSVSNSQLPILDTLSKYSHDNGLAVHCLCDGARWCGNQQRAAGTDATTACGVLLQRARLSLYGTDRAGARASGQGHDWSKPLLLQPEHHESASNRWPPGDADGLHRCQALHPRQIPLDAVLPRHRYVPPLFDHCRRGAEQQPGHRARRTGRRSQGKL</sequence>
<dbReference type="AlphaFoldDB" id="A0AAD7ACN0"/>
<comment type="caution">
    <text evidence="2">The sequence shown here is derived from an EMBL/GenBank/DDBJ whole genome shotgun (WGS) entry which is preliminary data.</text>
</comment>
<protein>
    <submittedName>
        <fullName evidence="2">Uncharacterized protein</fullName>
    </submittedName>
</protein>
<dbReference type="EMBL" id="JARIHO010000010">
    <property type="protein sequence ID" value="KAJ7354607.1"/>
    <property type="molecule type" value="Genomic_DNA"/>
</dbReference>
<reference evidence="2" key="1">
    <citation type="submission" date="2023-03" db="EMBL/GenBank/DDBJ databases">
        <title>Massive genome expansion in bonnet fungi (Mycena s.s.) driven by repeated elements and novel gene families across ecological guilds.</title>
        <authorList>
            <consortium name="Lawrence Berkeley National Laboratory"/>
            <person name="Harder C.B."/>
            <person name="Miyauchi S."/>
            <person name="Viragh M."/>
            <person name="Kuo A."/>
            <person name="Thoen E."/>
            <person name="Andreopoulos B."/>
            <person name="Lu D."/>
            <person name="Skrede I."/>
            <person name="Drula E."/>
            <person name="Henrissat B."/>
            <person name="Morin E."/>
            <person name="Kohler A."/>
            <person name="Barry K."/>
            <person name="LaButti K."/>
            <person name="Morin E."/>
            <person name="Salamov A."/>
            <person name="Lipzen A."/>
            <person name="Mereny Z."/>
            <person name="Hegedus B."/>
            <person name="Baldrian P."/>
            <person name="Stursova M."/>
            <person name="Weitz H."/>
            <person name="Taylor A."/>
            <person name="Grigoriev I.V."/>
            <person name="Nagy L.G."/>
            <person name="Martin F."/>
            <person name="Kauserud H."/>
        </authorList>
    </citation>
    <scope>NUCLEOTIDE SEQUENCE</scope>
    <source>
        <strain evidence="2">CBHHK002</strain>
    </source>
</reference>
<evidence type="ECO:0000256" key="1">
    <source>
        <dbReference type="SAM" id="MobiDB-lite"/>
    </source>
</evidence>
<feature type="non-terminal residue" evidence="2">
    <location>
        <position position="1"/>
    </location>
</feature>
<gene>
    <name evidence="2" type="ORF">DFH08DRAFT_855412</name>
</gene>
<evidence type="ECO:0000313" key="2">
    <source>
        <dbReference type="EMBL" id="KAJ7354607.1"/>
    </source>
</evidence>
<feature type="compositionally biased region" description="Basic residues" evidence="1">
    <location>
        <begin position="162"/>
        <end position="175"/>
    </location>
</feature>
<dbReference type="Proteomes" id="UP001218218">
    <property type="component" value="Unassembled WGS sequence"/>
</dbReference>
<feature type="region of interest" description="Disordered" evidence="1">
    <location>
        <begin position="152"/>
        <end position="175"/>
    </location>
</feature>
<evidence type="ECO:0000313" key="3">
    <source>
        <dbReference type="Proteomes" id="UP001218218"/>
    </source>
</evidence>